<dbReference type="SFLD" id="SFLDS00003">
    <property type="entry name" value="Haloacid_Dehalogenase"/>
    <property type="match status" value="1"/>
</dbReference>
<evidence type="ECO:0000313" key="1">
    <source>
        <dbReference type="EMBL" id="TQL51345.1"/>
    </source>
</evidence>
<gene>
    <name evidence="1" type="ORF">FB467_2487</name>
</gene>
<dbReference type="SFLD" id="SFLDG01129">
    <property type="entry name" value="C1.5:_HAD__Beta-PGM__Phosphata"/>
    <property type="match status" value="1"/>
</dbReference>
<protein>
    <submittedName>
        <fullName evidence="1">Phosphoglycolate phosphatase</fullName>
    </submittedName>
</protein>
<dbReference type="GO" id="GO:0008967">
    <property type="term" value="F:phosphoglycolate phosphatase activity"/>
    <property type="evidence" value="ECO:0007669"/>
    <property type="project" value="TreeGrafter"/>
</dbReference>
<dbReference type="Proteomes" id="UP000319516">
    <property type="component" value="Unassembled WGS sequence"/>
</dbReference>
<keyword evidence="2" id="KW-1185">Reference proteome</keyword>
<reference evidence="1 2" key="1">
    <citation type="submission" date="2019-06" db="EMBL/GenBank/DDBJ databases">
        <title>Sequencing the genomes of 1000 actinobacteria strains.</title>
        <authorList>
            <person name="Klenk H.-P."/>
        </authorList>
    </citation>
    <scope>NUCLEOTIDE SEQUENCE [LARGE SCALE GENOMIC DNA]</scope>
    <source>
        <strain evidence="1 2">DSM 12335</strain>
    </source>
</reference>
<dbReference type="PANTHER" id="PTHR43434">
    <property type="entry name" value="PHOSPHOGLYCOLATE PHOSPHATASE"/>
    <property type="match status" value="1"/>
</dbReference>
<dbReference type="Gene3D" id="3.40.50.1000">
    <property type="entry name" value="HAD superfamily/HAD-like"/>
    <property type="match status" value="1"/>
</dbReference>
<organism evidence="1 2">
    <name type="scientific">Ornithinicoccus hortensis</name>
    <dbReference type="NCBI Taxonomy" id="82346"/>
    <lineage>
        <taxon>Bacteria</taxon>
        <taxon>Bacillati</taxon>
        <taxon>Actinomycetota</taxon>
        <taxon>Actinomycetes</taxon>
        <taxon>Micrococcales</taxon>
        <taxon>Intrasporangiaceae</taxon>
        <taxon>Ornithinicoccus</taxon>
    </lineage>
</organism>
<name>A0A542YTC1_9MICO</name>
<evidence type="ECO:0000313" key="2">
    <source>
        <dbReference type="Proteomes" id="UP000319516"/>
    </source>
</evidence>
<dbReference type="InterPro" id="IPR023214">
    <property type="entry name" value="HAD_sf"/>
</dbReference>
<dbReference type="GO" id="GO:0006281">
    <property type="term" value="P:DNA repair"/>
    <property type="evidence" value="ECO:0007669"/>
    <property type="project" value="TreeGrafter"/>
</dbReference>
<dbReference type="InterPro" id="IPR050155">
    <property type="entry name" value="HAD-like_hydrolase_sf"/>
</dbReference>
<dbReference type="AlphaFoldDB" id="A0A542YTC1"/>
<dbReference type="RefSeq" id="WP_211350601.1">
    <property type="nucleotide sequence ID" value="NZ_BAAAIK010000010.1"/>
</dbReference>
<dbReference type="InterPro" id="IPR023198">
    <property type="entry name" value="PGP-like_dom2"/>
</dbReference>
<dbReference type="Gene3D" id="1.10.150.240">
    <property type="entry name" value="Putative phosphatase, domain 2"/>
    <property type="match status" value="1"/>
</dbReference>
<dbReference type="EMBL" id="VFOP01000001">
    <property type="protein sequence ID" value="TQL51345.1"/>
    <property type="molecule type" value="Genomic_DNA"/>
</dbReference>
<comment type="caution">
    <text evidence="1">The sequence shown here is derived from an EMBL/GenBank/DDBJ whole genome shotgun (WGS) entry which is preliminary data.</text>
</comment>
<dbReference type="SUPFAM" id="SSF56784">
    <property type="entry name" value="HAD-like"/>
    <property type="match status" value="1"/>
</dbReference>
<proteinExistence type="predicted"/>
<dbReference type="InterPro" id="IPR036412">
    <property type="entry name" value="HAD-like_sf"/>
</dbReference>
<sequence length="336" mass="35719">MAAPARAVLFDLDGTLVQTRVASWEVFRTISDDLGLGISAPEEYFALFDGNVYSSLRAVCRDDAQAAEVKRLLLERMREHYYPRVVPGMAAVARRLAASATLAVVSSNATAVVRRVLADHGLNFCFSHVFGGDVVESKQEAIRQLLAEDVTVGRRCEGPYDEGGPQEHLTPEGMVLVTDTVGDVREARAAGIRAVGVTWGMHRAEELQEAGAEFVAYWPQEITAHLCDTSAAPRGACALTATCSGFRPQQPAPGSDHTGCRCGGACSGKTSTPDATSPVDAVAAAKAASAVRRARRVRLEAVETPRQRAVPAPEPVDPRHGAVAAQIRSALHVVLG</sequence>
<dbReference type="Pfam" id="PF13419">
    <property type="entry name" value="HAD_2"/>
    <property type="match status" value="1"/>
</dbReference>
<dbReference type="InterPro" id="IPR041492">
    <property type="entry name" value="HAD_2"/>
</dbReference>
<dbReference type="GO" id="GO:0005829">
    <property type="term" value="C:cytosol"/>
    <property type="evidence" value="ECO:0007669"/>
    <property type="project" value="TreeGrafter"/>
</dbReference>
<dbReference type="PANTHER" id="PTHR43434:SF1">
    <property type="entry name" value="PHOSPHOGLYCOLATE PHOSPHATASE"/>
    <property type="match status" value="1"/>
</dbReference>
<accession>A0A542YTC1</accession>